<dbReference type="EMBL" id="MK072249">
    <property type="protein sequence ID" value="AYV80808.1"/>
    <property type="molecule type" value="Genomic_DNA"/>
</dbReference>
<protein>
    <submittedName>
        <fullName evidence="1">Uncharacterized protein</fullName>
    </submittedName>
</protein>
<accession>A0A3G5A0T9</accession>
<evidence type="ECO:0000313" key="1">
    <source>
        <dbReference type="EMBL" id="AYV80808.1"/>
    </source>
</evidence>
<reference evidence="1" key="1">
    <citation type="submission" date="2018-10" db="EMBL/GenBank/DDBJ databases">
        <title>Hidden diversity of soil giant viruses.</title>
        <authorList>
            <person name="Schulz F."/>
            <person name="Alteio L."/>
            <person name="Goudeau D."/>
            <person name="Ryan E.M."/>
            <person name="Malmstrom R.R."/>
            <person name="Blanchard J."/>
            <person name="Woyke T."/>
        </authorList>
    </citation>
    <scope>NUCLEOTIDE SEQUENCE</scope>
    <source>
        <strain evidence="1">HAV1</strain>
    </source>
</reference>
<gene>
    <name evidence="1" type="ORF">Harvfovirus7_5</name>
</gene>
<name>A0A3G5A0T9_9VIRU</name>
<proteinExistence type="predicted"/>
<sequence length="376" mass="42276">MEPFVNQVYKPLGHLAFVLKPARTKKISINVNLKRESNMFVALSVFINVLNQSVSLAFDIKRDDCTIINGPQTFIMEPMNEGGEYAVPFTLLDEAVPYGEHIYELELHNKGEDIVRIDNYTFAAYPLGDDDYFSVRQQFTKYGHQPAFVVKGRSQKMIPLDVDDLEKAAVLLYFSALIHNNSGEQISFDILKNNISIINGRQDLLSWEGSYMINWFTADPCDGSSKYQFVIENKGENSIQIISYSFIGLVSETVAFNNKYGVAPITVKLLPRSVATPFKLDGFPGVNIITINFALGFTDTNANLYVNIIRDDQVSITNGPQPWELSFGQPLTLTFATNSVIIDPCAPDKTKFYIIEMINQDSVGVLIPYYSLTNQH</sequence>
<organism evidence="1">
    <name type="scientific">Harvfovirus sp</name>
    <dbReference type="NCBI Taxonomy" id="2487768"/>
    <lineage>
        <taxon>Viruses</taxon>
        <taxon>Varidnaviria</taxon>
        <taxon>Bamfordvirae</taxon>
        <taxon>Nucleocytoviricota</taxon>
        <taxon>Megaviricetes</taxon>
        <taxon>Imitervirales</taxon>
        <taxon>Mimiviridae</taxon>
        <taxon>Klosneuvirinae</taxon>
    </lineage>
</organism>